<evidence type="ECO:0000313" key="2">
    <source>
        <dbReference type="Proteomes" id="UP000605259"/>
    </source>
</evidence>
<reference evidence="1" key="2">
    <citation type="submission" date="2020-09" db="EMBL/GenBank/DDBJ databases">
        <authorList>
            <person name="Sun Q."/>
            <person name="Zhou Y."/>
        </authorList>
    </citation>
    <scope>NUCLEOTIDE SEQUENCE</scope>
    <source>
        <strain evidence="1">CGMCC 1.12698</strain>
    </source>
</reference>
<sequence length="69" mass="8541">MPKTMTIRLEEEEIEMLKELQDKYLKKYGQEINQTKFFRKILREEYTRITHPPRTIDVSTYKDMSNKWV</sequence>
<proteinExistence type="predicted"/>
<dbReference type="Proteomes" id="UP000605259">
    <property type="component" value="Unassembled WGS sequence"/>
</dbReference>
<organism evidence="1 2">
    <name type="scientific">Priestia taiwanensis</name>
    <dbReference type="NCBI Taxonomy" id="1347902"/>
    <lineage>
        <taxon>Bacteria</taxon>
        <taxon>Bacillati</taxon>
        <taxon>Bacillota</taxon>
        <taxon>Bacilli</taxon>
        <taxon>Bacillales</taxon>
        <taxon>Bacillaceae</taxon>
        <taxon>Priestia</taxon>
    </lineage>
</organism>
<reference evidence="1" key="1">
    <citation type="journal article" date="2014" name="Int. J. Syst. Evol. Microbiol.">
        <title>Complete genome sequence of Corynebacterium casei LMG S-19264T (=DSM 44701T), isolated from a smear-ripened cheese.</title>
        <authorList>
            <consortium name="US DOE Joint Genome Institute (JGI-PGF)"/>
            <person name="Walter F."/>
            <person name="Albersmeier A."/>
            <person name="Kalinowski J."/>
            <person name="Ruckert C."/>
        </authorList>
    </citation>
    <scope>NUCLEOTIDE SEQUENCE</scope>
    <source>
        <strain evidence="1">CGMCC 1.12698</strain>
    </source>
</reference>
<dbReference type="EMBL" id="BMFK01000004">
    <property type="protein sequence ID" value="GGE81546.1"/>
    <property type="molecule type" value="Genomic_DNA"/>
</dbReference>
<gene>
    <name evidence="1" type="ORF">GCM10007140_33930</name>
</gene>
<name>A0A917AWP1_9BACI</name>
<dbReference type="AlphaFoldDB" id="A0A917AWP1"/>
<evidence type="ECO:0000313" key="1">
    <source>
        <dbReference type="EMBL" id="GGE81546.1"/>
    </source>
</evidence>
<comment type="caution">
    <text evidence="1">The sequence shown here is derived from an EMBL/GenBank/DDBJ whole genome shotgun (WGS) entry which is preliminary data.</text>
</comment>
<protein>
    <submittedName>
        <fullName evidence="1">Uncharacterized protein</fullName>
    </submittedName>
</protein>
<accession>A0A917AWP1</accession>
<dbReference type="RefSeq" id="WP_188389675.1">
    <property type="nucleotide sequence ID" value="NZ_BMFK01000004.1"/>
</dbReference>
<keyword evidence="2" id="KW-1185">Reference proteome</keyword>